<evidence type="ECO:0000313" key="2">
    <source>
        <dbReference type="EMBL" id="CAB4046165.1"/>
    </source>
</evidence>
<feature type="non-terminal residue" evidence="2">
    <location>
        <position position="1"/>
    </location>
</feature>
<gene>
    <name evidence="2" type="ORF">PACLA_8A002274</name>
</gene>
<name>A0A6S7KKV8_PARCT</name>
<feature type="region of interest" description="Disordered" evidence="1">
    <location>
        <begin position="123"/>
        <end position="228"/>
    </location>
</feature>
<feature type="compositionally biased region" description="Basic residues" evidence="1">
    <location>
        <begin position="127"/>
        <end position="138"/>
    </location>
</feature>
<feature type="compositionally biased region" description="Polar residues" evidence="1">
    <location>
        <begin position="146"/>
        <end position="165"/>
    </location>
</feature>
<reference evidence="2" key="1">
    <citation type="submission" date="2020-04" db="EMBL/GenBank/DDBJ databases">
        <authorList>
            <person name="Alioto T."/>
            <person name="Alioto T."/>
            <person name="Gomez Garrido J."/>
        </authorList>
    </citation>
    <scope>NUCLEOTIDE SEQUENCE</scope>
    <source>
        <strain evidence="2">A484AB</strain>
    </source>
</reference>
<evidence type="ECO:0000313" key="3">
    <source>
        <dbReference type="Proteomes" id="UP001152795"/>
    </source>
</evidence>
<comment type="caution">
    <text evidence="2">The sequence shown here is derived from an EMBL/GenBank/DDBJ whole genome shotgun (WGS) entry which is preliminary data.</text>
</comment>
<dbReference type="AlphaFoldDB" id="A0A6S7KKV8"/>
<proteinExistence type="predicted"/>
<protein>
    <submittedName>
        <fullName evidence="2">Uncharacterized protein</fullName>
    </submittedName>
</protein>
<feature type="non-terminal residue" evidence="2">
    <location>
        <position position="228"/>
    </location>
</feature>
<keyword evidence="3" id="KW-1185">Reference proteome</keyword>
<accession>A0A6S7KKV8</accession>
<feature type="compositionally biased region" description="Polar residues" evidence="1">
    <location>
        <begin position="186"/>
        <end position="200"/>
    </location>
</feature>
<dbReference type="Proteomes" id="UP001152795">
    <property type="component" value="Unassembled WGS sequence"/>
</dbReference>
<evidence type="ECO:0000256" key="1">
    <source>
        <dbReference type="SAM" id="MobiDB-lite"/>
    </source>
</evidence>
<dbReference type="EMBL" id="CACRXK020046809">
    <property type="protein sequence ID" value="CAB4046165.1"/>
    <property type="molecule type" value="Genomic_DNA"/>
</dbReference>
<organism evidence="2 3">
    <name type="scientific">Paramuricea clavata</name>
    <name type="common">Red gorgonian</name>
    <name type="synonym">Violescent sea-whip</name>
    <dbReference type="NCBI Taxonomy" id="317549"/>
    <lineage>
        <taxon>Eukaryota</taxon>
        <taxon>Metazoa</taxon>
        <taxon>Cnidaria</taxon>
        <taxon>Anthozoa</taxon>
        <taxon>Octocorallia</taxon>
        <taxon>Malacalcyonacea</taxon>
        <taxon>Plexauridae</taxon>
        <taxon>Paramuricea</taxon>
    </lineage>
</organism>
<sequence length="228" mass="25441">AEILRNIRQGDLSPNAFWDRTGTIFNKTCDTLINLQDSNGNINYLACREYFRTLFFVIGIEKDICNAVIRSGASSQEELLEAANHAWMTKDKERKLEAAAVGVAAVQLDDTGQDEEANVNAINFRGRGQRGQRGRFGRGSRPSPGQTRGSHVTAPSNPSFPNPTSKPGCGWCGRKSHQEHECRTKQYMQQTALAEAQQQSRGRRGGRRANPTPQRGQQHQQYGYGYQQ</sequence>
<feature type="compositionally biased region" description="Low complexity" evidence="1">
    <location>
        <begin position="214"/>
        <end position="228"/>
    </location>
</feature>